<evidence type="ECO:0000256" key="7">
    <source>
        <dbReference type="ARBA" id="ARBA00031581"/>
    </source>
</evidence>
<dbReference type="AlphaFoldDB" id="A0A481DG03"/>
<feature type="repeat" description="WD" evidence="11">
    <location>
        <begin position="98"/>
        <end position="133"/>
    </location>
</feature>
<protein>
    <recommendedName>
        <fullName evidence="2">EARP and GARP complex-interacting protein 1</fullName>
    </recommendedName>
    <alternativeName>
        <fullName evidence="5">Endosome-associated recycling protein-interacting protein</fullName>
    </alternativeName>
    <alternativeName>
        <fullName evidence="7">Golgi-associated retrograde protein-interacting protein</fullName>
    </alternativeName>
    <alternativeName>
        <fullName evidence="8">Tumor-suppressing STF cDNA 1 protein</fullName>
    </alternativeName>
    <alternativeName>
        <fullName evidence="6">Tumor-suppressing subchromosomal transferable fragment candidate gene 1 protein</fullName>
    </alternativeName>
</protein>
<feature type="chain" id="PRO_5033435671" description="EARP and GARP complex-interacting protein 1" evidence="12">
    <location>
        <begin position="26"/>
        <end position="200"/>
    </location>
</feature>
<dbReference type="Pfam" id="PF00400">
    <property type="entry name" value="WD40"/>
    <property type="match status" value="1"/>
</dbReference>
<dbReference type="PROSITE" id="PS50082">
    <property type="entry name" value="WD_REPEATS_2"/>
    <property type="match status" value="1"/>
</dbReference>
<dbReference type="Gene3D" id="2.130.10.10">
    <property type="entry name" value="YVTN repeat-like/Quinoprotein amine dehydrogenase"/>
    <property type="match status" value="1"/>
</dbReference>
<dbReference type="InterPro" id="IPR019775">
    <property type="entry name" value="WD40_repeat_CS"/>
</dbReference>
<dbReference type="InterPro" id="IPR001680">
    <property type="entry name" value="WD40_rpt"/>
</dbReference>
<sequence>MLLCLQVRACLCMCVHVCVPAHVRAQCPLKSHLLALTLRVPALPLRAAGSLLPQLLASGSARQDPARTPHRPGSGGRWVWVWGRLSPALPCSQIYCIENAHGQLVRDLDFNPNKQYCLASCGDDCRVKFWDTRKVTEPVRTLEEHSHWCARRRLGEAQAMRLANCFTVKPAQFVLLRISQSAQFYFSKGTLIPYLNVYDL</sequence>
<keyword evidence="12" id="KW-0732">Signal</keyword>
<evidence type="ECO:0000256" key="3">
    <source>
        <dbReference type="ARBA" id="ARBA00022574"/>
    </source>
</evidence>
<accession>A0A481DG03</accession>
<comment type="function">
    <text evidence="9">Acts as a component of endosomal retrieval machinery that is involved in protein transport from early endosomes to either recycling endosomes or the trans-Golgi network. Mediates the recruitment of Golgi-associated retrograde protein (GARP) complex to the trans-Golgi network and controls early endosome-to-Golgi transport of internalized protein. Promotes the recycling of internalized transferrin receptor (TFRC) to the plasma membrane through interaction with endosome-associated recycling protein (EARP) complex. Controls proper insulin distribution and secretion, and retention of cargo in mature dense core vesicles. Required for the stability of the endosome-associated retrograde protein (EARP) complex subunits and for proper localization and association of EARP with membranes.</text>
</comment>
<evidence type="ECO:0000256" key="6">
    <source>
        <dbReference type="ARBA" id="ARBA00031119"/>
    </source>
</evidence>
<organism evidence="13">
    <name type="scientific">Sus scrofa</name>
    <name type="common">Pig</name>
    <dbReference type="NCBI Taxonomy" id="9823"/>
    <lineage>
        <taxon>Eukaryota</taxon>
        <taxon>Metazoa</taxon>
        <taxon>Chordata</taxon>
        <taxon>Craniata</taxon>
        <taxon>Vertebrata</taxon>
        <taxon>Euteleostomi</taxon>
        <taxon>Mammalia</taxon>
        <taxon>Eutheria</taxon>
        <taxon>Laurasiatheria</taxon>
        <taxon>Artiodactyla</taxon>
        <taxon>Suina</taxon>
        <taxon>Suidae</taxon>
        <taxon>Sus</taxon>
    </lineage>
</organism>
<evidence type="ECO:0000313" key="13">
    <source>
        <dbReference type="EMBL" id="HDC80627.1"/>
    </source>
</evidence>
<evidence type="ECO:0000256" key="5">
    <source>
        <dbReference type="ARBA" id="ARBA00030387"/>
    </source>
</evidence>
<evidence type="ECO:0000256" key="9">
    <source>
        <dbReference type="ARBA" id="ARBA00045334"/>
    </source>
</evidence>
<evidence type="ECO:0000256" key="2">
    <source>
        <dbReference type="ARBA" id="ARBA00022275"/>
    </source>
</evidence>
<dbReference type="EMBL" id="DQIR01325117">
    <property type="protein sequence ID" value="HDC80529.1"/>
    <property type="molecule type" value="Transcribed_RNA"/>
</dbReference>
<dbReference type="PANTHER" id="PTHR14205">
    <property type="entry name" value="WD-REPEAT PROTEIN"/>
    <property type="match status" value="1"/>
</dbReference>
<dbReference type="InterPro" id="IPR015943">
    <property type="entry name" value="WD40/YVTN_repeat-like_dom_sf"/>
</dbReference>
<dbReference type="PANTHER" id="PTHR14205:SF15">
    <property type="entry name" value="EARP AND GARP COMPLEX-INTERACTING PROTEIN 1"/>
    <property type="match status" value="1"/>
</dbReference>
<dbReference type="InterPro" id="IPR040323">
    <property type="entry name" value="EIPR1"/>
</dbReference>
<evidence type="ECO:0000256" key="4">
    <source>
        <dbReference type="ARBA" id="ARBA00022737"/>
    </source>
</evidence>
<dbReference type="InterPro" id="IPR036322">
    <property type="entry name" value="WD40_repeat_dom_sf"/>
</dbReference>
<proteinExistence type="inferred from homology"/>
<evidence type="ECO:0000256" key="12">
    <source>
        <dbReference type="SAM" id="SignalP"/>
    </source>
</evidence>
<name>A0A481DG03_PIG</name>
<comment type="similarity">
    <text evidence="1">Belongs to the WD repeat EIPR1 family.</text>
</comment>
<evidence type="ECO:0000256" key="8">
    <source>
        <dbReference type="ARBA" id="ARBA00032320"/>
    </source>
</evidence>
<dbReference type="SMART" id="SM00320">
    <property type="entry name" value="WD40"/>
    <property type="match status" value="1"/>
</dbReference>
<keyword evidence="3 11" id="KW-0853">WD repeat</keyword>
<dbReference type="SUPFAM" id="SSF50978">
    <property type="entry name" value="WD40 repeat-like"/>
    <property type="match status" value="1"/>
</dbReference>
<dbReference type="PROSITE" id="PS00678">
    <property type="entry name" value="WD_REPEATS_1"/>
    <property type="match status" value="1"/>
</dbReference>
<evidence type="ECO:0000256" key="11">
    <source>
        <dbReference type="PROSITE-ProRule" id="PRU00221"/>
    </source>
</evidence>
<dbReference type="EMBL" id="DQIR01325215">
    <property type="protein sequence ID" value="HDC80627.1"/>
    <property type="molecule type" value="Transcribed_RNA"/>
</dbReference>
<feature type="signal peptide" evidence="12">
    <location>
        <begin position="1"/>
        <end position="25"/>
    </location>
</feature>
<comment type="subunit">
    <text evidence="10">Interacts with two multisubunit tethering complexes: EARP composed of VPS50, VPS51, VPS52 and VPS53 subunits and GARP complex composed of VPS51, VPS52, VPS53 and VPS54 subunits. Interacts with SNAP29.</text>
</comment>
<evidence type="ECO:0000256" key="10">
    <source>
        <dbReference type="ARBA" id="ARBA00046965"/>
    </source>
</evidence>
<reference evidence="13" key="1">
    <citation type="journal article" date="2019" name="PeerJ">
        <title>Genes of the pig, Sus scrofa, reconstructed with EvidentialGene.</title>
        <authorList>
            <person name="Gilbert D.G."/>
        </authorList>
    </citation>
    <scope>NUCLEOTIDE SEQUENCE</scope>
</reference>
<evidence type="ECO:0000256" key="1">
    <source>
        <dbReference type="ARBA" id="ARBA00005672"/>
    </source>
</evidence>
<keyword evidence="4" id="KW-0677">Repeat</keyword>